<dbReference type="Proteomes" id="UP000198897">
    <property type="component" value="Unassembled WGS sequence"/>
</dbReference>
<gene>
    <name evidence="2" type="ORF">SAMN05216353_10559</name>
</gene>
<reference evidence="3" key="1">
    <citation type="submission" date="2016-10" db="EMBL/GenBank/DDBJ databases">
        <authorList>
            <person name="Varghese N."/>
            <person name="Submissions S."/>
        </authorList>
    </citation>
    <scope>NUCLEOTIDE SEQUENCE [LARGE SCALE GENOMIC DNA]</scope>
    <source>
        <strain evidence="3">FP5</strain>
    </source>
</reference>
<dbReference type="InterPro" id="IPR013785">
    <property type="entry name" value="Aldolase_TIM"/>
</dbReference>
<dbReference type="PANTHER" id="PTHR35882">
    <property type="entry name" value="PELA"/>
    <property type="match status" value="1"/>
</dbReference>
<dbReference type="Pfam" id="PF03537">
    <property type="entry name" value="Glyco_hydro_114"/>
    <property type="match status" value="1"/>
</dbReference>
<name>A0A1I2KKU1_9BACI</name>
<keyword evidence="3" id="KW-1185">Reference proteome</keyword>
<sequence length="305" mass="35622">MVMEVASISLNILTLFPIYGGQQMWKMSKKKSLVSSFIVILSAFMLPFNACAASDNPLAKVKTYKIYYDSPTPDLLEKMQELDAVMIEPVFYSQEQIQVIQQSGTKVYGYINIMEADKWNTELFNQLNENDFFYRNQKRVYYPEWDSYLMDITSIHYREILLNEVTTQISAKGLDGIFLDTVGNIDNEHWNSQDILKEQRNGLVSLLQKIQEKHPKLSMIQNWGFDTLKTATFPYVDGIMWENYNYSTVSNDQWSQNRIKDLETLRNQAGIQILTVSFSEETNSTNYAELHGFIHYHEPDHYNSW</sequence>
<dbReference type="InterPro" id="IPR017853">
    <property type="entry name" value="GH"/>
</dbReference>
<feature type="domain" description="Glycoside-hydrolase family GH114 TIM-barrel" evidence="1">
    <location>
        <begin position="77"/>
        <end position="255"/>
    </location>
</feature>
<dbReference type="InterPro" id="IPR004352">
    <property type="entry name" value="GH114_TIM-barrel"/>
</dbReference>
<dbReference type="SUPFAM" id="SSF51445">
    <property type="entry name" value="(Trans)glycosidases"/>
    <property type="match status" value="1"/>
</dbReference>
<protein>
    <submittedName>
        <fullName evidence="2">Endo alpha-1,4 polygalactosaminidase, GH114 family (Was erroneously annotated as Cys-tRNA synthetase)</fullName>
    </submittedName>
</protein>
<keyword evidence="2" id="KW-0030">Aminoacyl-tRNA synthetase</keyword>
<evidence type="ECO:0000313" key="2">
    <source>
        <dbReference type="EMBL" id="SFF67594.1"/>
    </source>
</evidence>
<dbReference type="GO" id="GO:0004812">
    <property type="term" value="F:aminoacyl-tRNA ligase activity"/>
    <property type="evidence" value="ECO:0007669"/>
    <property type="project" value="UniProtKB-KW"/>
</dbReference>
<dbReference type="Gene3D" id="3.20.20.70">
    <property type="entry name" value="Aldolase class I"/>
    <property type="match status" value="1"/>
</dbReference>
<dbReference type="EMBL" id="FOOG01000005">
    <property type="protein sequence ID" value="SFF67594.1"/>
    <property type="molecule type" value="Genomic_DNA"/>
</dbReference>
<dbReference type="AlphaFoldDB" id="A0A1I2KKU1"/>
<proteinExistence type="predicted"/>
<evidence type="ECO:0000259" key="1">
    <source>
        <dbReference type="Pfam" id="PF03537"/>
    </source>
</evidence>
<organism evidence="2 3">
    <name type="scientific">Halobacillus alkaliphilus</name>
    <dbReference type="NCBI Taxonomy" id="396056"/>
    <lineage>
        <taxon>Bacteria</taxon>
        <taxon>Bacillati</taxon>
        <taxon>Bacillota</taxon>
        <taxon>Bacilli</taxon>
        <taxon>Bacillales</taxon>
        <taxon>Bacillaceae</taxon>
        <taxon>Halobacillus</taxon>
    </lineage>
</organism>
<accession>A0A1I2KKU1</accession>
<dbReference type="PANTHER" id="PTHR35882:SF2">
    <property type="entry name" value="PELA"/>
    <property type="match status" value="1"/>
</dbReference>
<keyword evidence="2" id="KW-0436">Ligase</keyword>
<evidence type="ECO:0000313" key="3">
    <source>
        <dbReference type="Proteomes" id="UP000198897"/>
    </source>
</evidence>